<feature type="compositionally biased region" description="Low complexity" evidence="1">
    <location>
        <begin position="155"/>
        <end position="165"/>
    </location>
</feature>
<feature type="compositionally biased region" description="Polar residues" evidence="1">
    <location>
        <begin position="101"/>
        <end position="128"/>
    </location>
</feature>
<feature type="signal peptide" evidence="2">
    <location>
        <begin position="1"/>
        <end position="20"/>
    </location>
</feature>
<accession>A0A5B7H814</accession>
<dbReference type="EMBL" id="VSRR010024128">
    <property type="protein sequence ID" value="MPC65989.1"/>
    <property type="molecule type" value="Genomic_DNA"/>
</dbReference>
<protein>
    <submittedName>
        <fullName evidence="3">Uncharacterized protein</fullName>
    </submittedName>
</protein>
<proteinExistence type="predicted"/>
<name>A0A5B7H814_PORTR</name>
<reference evidence="3 4" key="1">
    <citation type="submission" date="2019-05" db="EMBL/GenBank/DDBJ databases">
        <title>Another draft genome of Portunus trituberculatus and its Hox gene families provides insights of decapod evolution.</title>
        <authorList>
            <person name="Jeong J.-H."/>
            <person name="Song I."/>
            <person name="Kim S."/>
            <person name="Choi T."/>
            <person name="Kim D."/>
            <person name="Ryu S."/>
            <person name="Kim W."/>
        </authorList>
    </citation>
    <scope>NUCLEOTIDE SEQUENCE [LARGE SCALE GENOMIC DNA]</scope>
    <source>
        <tissue evidence="3">Muscle</tissue>
    </source>
</reference>
<evidence type="ECO:0000313" key="3">
    <source>
        <dbReference type="EMBL" id="MPC65989.1"/>
    </source>
</evidence>
<feature type="compositionally biased region" description="Pro residues" evidence="1">
    <location>
        <begin position="65"/>
        <end position="80"/>
    </location>
</feature>
<dbReference type="Proteomes" id="UP000324222">
    <property type="component" value="Unassembled WGS sequence"/>
</dbReference>
<organism evidence="3 4">
    <name type="scientific">Portunus trituberculatus</name>
    <name type="common">Swimming crab</name>
    <name type="synonym">Neptunus trituberculatus</name>
    <dbReference type="NCBI Taxonomy" id="210409"/>
    <lineage>
        <taxon>Eukaryota</taxon>
        <taxon>Metazoa</taxon>
        <taxon>Ecdysozoa</taxon>
        <taxon>Arthropoda</taxon>
        <taxon>Crustacea</taxon>
        <taxon>Multicrustacea</taxon>
        <taxon>Malacostraca</taxon>
        <taxon>Eumalacostraca</taxon>
        <taxon>Eucarida</taxon>
        <taxon>Decapoda</taxon>
        <taxon>Pleocyemata</taxon>
        <taxon>Brachyura</taxon>
        <taxon>Eubrachyura</taxon>
        <taxon>Portunoidea</taxon>
        <taxon>Portunidae</taxon>
        <taxon>Portuninae</taxon>
        <taxon>Portunus</taxon>
    </lineage>
</organism>
<feature type="compositionally biased region" description="Low complexity" evidence="1">
    <location>
        <begin position="129"/>
        <end position="148"/>
    </location>
</feature>
<evidence type="ECO:0000256" key="2">
    <source>
        <dbReference type="SAM" id="SignalP"/>
    </source>
</evidence>
<keyword evidence="4" id="KW-1185">Reference proteome</keyword>
<feature type="chain" id="PRO_5023038610" evidence="2">
    <location>
        <begin position="21"/>
        <end position="337"/>
    </location>
</feature>
<dbReference type="AlphaFoldDB" id="A0A5B7H814"/>
<evidence type="ECO:0000313" key="4">
    <source>
        <dbReference type="Proteomes" id="UP000324222"/>
    </source>
</evidence>
<gene>
    <name evidence="3" type="ORF">E2C01_060132</name>
</gene>
<feature type="region of interest" description="Disordered" evidence="1">
    <location>
        <begin position="37"/>
        <end position="165"/>
    </location>
</feature>
<comment type="caution">
    <text evidence="3">The sequence shown here is derived from an EMBL/GenBank/DDBJ whole genome shotgun (WGS) entry which is preliminary data.</text>
</comment>
<evidence type="ECO:0000256" key="1">
    <source>
        <dbReference type="SAM" id="MobiDB-lite"/>
    </source>
</evidence>
<keyword evidence="2" id="KW-0732">Signal</keyword>
<sequence length="337" mass="37032">MKLHFLGVSWCVGMAAGWLALAPLHKGVEDMVGPATPANDSAFLDGKATTDPPSPTDGTTIAPVPSSPPSDVPTPNPVPYTNPHQLDIITSFPTPALAPHTSKTPNHNRGSVNAPATLSSAISAAQNTAQDSMQDSSNNQNSTNLTNETQEETTTDAATVPTPTNTRKLWRGMKCESMQWKDGPDCVVAVPSQVFYPWDVFRTTYEVIMAELTTRYTALPLNTPELDGVRVYCRGMEELKLALRWCYLLVPSAQAIVPMPQASVSFHLDKGRYTFAEKWMYKAVEVRCPSTPPFWIRRSDPIRCASVSHTCLYDTYDYLDELDKTTIPEAINVPPSW</sequence>